<evidence type="ECO:0000313" key="2">
    <source>
        <dbReference type="Proteomes" id="UP000001823"/>
    </source>
</evidence>
<dbReference type="RefSeq" id="WP_011590592.1">
    <property type="nucleotide sequence ID" value="NC_008261.1"/>
</dbReference>
<dbReference type="PaxDb" id="195103-CPF_1147"/>
<dbReference type="HOGENOM" id="CLU_881959_0_0_9"/>
<protein>
    <submittedName>
        <fullName evidence="1">Uncharacterized protein</fullName>
    </submittedName>
</protein>
<evidence type="ECO:0000313" key="1">
    <source>
        <dbReference type="EMBL" id="ABG84521.1"/>
    </source>
</evidence>
<dbReference type="AlphaFoldDB" id="A0A0H2YTV0"/>
<accession>A0A0H2YTV0</accession>
<reference evidence="1 2" key="1">
    <citation type="journal article" date="2006" name="Genome Res.">
        <title>Skewed genomic variability in strains of the toxigenic bacterial pathogen, Clostridium perfringens.</title>
        <authorList>
            <person name="Myers G.S."/>
            <person name="Rasko D.A."/>
            <person name="Cheung J.K."/>
            <person name="Ravel J."/>
            <person name="Seshadri R."/>
            <person name="Deboy R.T."/>
            <person name="Ren Q."/>
            <person name="Varga J."/>
            <person name="Awad M.M."/>
            <person name="Brinkac L.M."/>
            <person name="Daugherty S.C."/>
            <person name="Haft D.H."/>
            <person name="Dodson R.J."/>
            <person name="Madupu R."/>
            <person name="Nelson W.C."/>
            <person name="Rosovitz M.J."/>
            <person name="Sullivan S.A."/>
            <person name="Khouri H."/>
            <person name="Dimitrov G.I."/>
            <person name="Watkins K.L."/>
            <person name="Mulligan S."/>
            <person name="Benton J."/>
            <person name="Radune D."/>
            <person name="Fisher D.J."/>
            <person name="Atkins H.S."/>
            <person name="Hiscox T."/>
            <person name="Jost B.H."/>
            <person name="Billington S.J."/>
            <person name="Songer J.G."/>
            <person name="McClane B.A."/>
            <person name="Titball R.W."/>
            <person name="Rood J.I."/>
            <person name="Melville S.B."/>
            <person name="Paulsen I.T."/>
        </authorList>
    </citation>
    <scope>NUCLEOTIDE SEQUENCE [LARGE SCALE GENOMIC DNA]</scope>
    <source>
        <strain evidence="2">ATCC 13124 / DSM 756 / JCM 1290 / NCIMB 6125 / NCTC 8237 / S 107 / Type A</strain>
    </source>
</reference>
<proteinExistence type="predicted"/>
<gene>
    <name evidence="1" type="ordered locus">CPF_1147</name>
</gene>
<dbReference type="EMBL" id="CP000246">
    <property type="protein sequence ID" value="ABG84521.1"/>
    <property type="molecule type" value="Genomic_DNA"/>
</dbReference>
<name>A0A0H2YTV0_CLOP1</name>
<dbReference type="Proteomes" id="UP000001823">
    <property type="component" value="Chromosome"/>
</dbReference>
<sequence>MRIIDIILSITILISSAVNTIIGKDNKLMNYSEDKLNELEIYNSASLEKFILERNFESLLDKSNKEFSHNIEQDLIDNSSNVEEDNSYPETNRFNRENNLKDSVIRDGYGAYIEDGYIKFGEKNKSLRIFTKGNYENDGAKLDLDVNDYDDTRELENTYGYLVGEQPISLGGLDSRYYFETAIIKGVMVEYPNIVVLDKNYQLDDKSALSFKSKDGLIEFSLVNLKNYNDDDSKFFYKKETSYGEVLESMCGDDWFYSYTKKNGEIIYSLKVLDGDRLKGFSYKFPVQYKDEFKPIIERSRKTFEMFNGFPKSIN</sequence>
<keyword evidence="2" id="KW-1185">Reference proteome</keyword>
<dbReference type="STRING" id="195103.CPF_1147"/>
<organism evidence="1 2">
    <name type="scientific">Clostridium perfringens (strain ATCC 13124 / DSM 756 / JCM 1290 / NCIMB 6125 / NCTC 8237 / Type A)</name>
    <dbReference type="NCBI Taxonomy" id="195103"/>
    <lineage>
        <taxon>Bacteria</taxon>
        <taxon>Bacillati</taxon>
        <taxon>Bacillota</taxon>
        <taxon>Clostridia</taxon>
        <taxon>Eubacteriales</taxon>
        <taxon>Clostridiaceae</taxon>
        <taxon>Clostridium</taxon>
    </lineage>
</organism>
<dbReference type="KEGG" id="cpf:CPF_1147"/>